<dbReference type="EMBL" id="WIXP02000008">
    <property type="protein sequence ID" value="KAF6207243.1"/>
    <property type="molecule type" value="Genomic_DNA"/>
</dbReference>
<proteinExistence type="predicted"/>
<keyword evidence="3 6" id="KW-1133">Transmembrane helix</keyword>
<feature type="transmembrane region" description="Helical" evidence="6">
    <location>
        <begin position="136"/>
        <end position="155"/>
    </location>
</feature>
<feature type="transmembrane region" description="Helical" evidence="6">
    <location>
        <begin position="357"/>
        <end position="375"/>
    </location>
</feature>
<name>A0A8S9XE59_APOLU</name>
<feature type="compositionally biased region" description="Polar residues" evidence="5">
    <location>
        <begin position="447"/>
        <end position="462"/>
    </location>
</feature>
<dbReference type="Gene3D" id="1.20.1070.10">
    <property type="entry name" value="Rhodopsin 7-helix transmembrane proteins"/>
    <property type="match status" value="1"/>
</dbReference>
<evidence type="ECO:0000256" key="5">
    <source>
        <dbReference type="SAM" id="MobiDB-lite"/>
    </source>
</evidence>
<organism evidence="9 10">
    <name type="scientific">Apolygus lucorum</name>
    <name type="common">Small green plant bug</name>
    <name type="synonym">Lygocoris lucorum</name>
    <dbReference type="NCBI Taxonomy" id="248454"/>
    <lineage>
        <taxon>Eukaryota</taxon>
        <taxon>Metazoa</taxon>
        <taxon>Ecdysozoa</taxon>
        <taxon>Arthropoda</taxon>
        <taxon>Hexapoda</taxon>
        <taxon>Insecta</taxon>
        <taxon>Pterygota</taxon>
        <taxon>Neoptera</taxon>
        <taxon>Paraneoptera</taxon>
        <taxon>Hemiptera</taxon>
        <taxon>Heteroptera</taxon>
        <taxon>Panheteroptera</taxon>
        <taxon>Cimicomorpha</taxon>
        <taxon>Miridae</taxon>
        <taxon>Mirini</taxon>
        <taxon>Apolygus</taxon>
    </lineage>
</organism>
<comment type="caution">
    <text evidence="9">The sequence shown here is derived from an EMBL/GenBank/DDBJ whole genome shotgun (WGS) entry which is preliminary data.</text>
</comment>
<dbReference type="InterPro" id="IPR051384">
    <property type="entry name" value="Mth_GPCR"/>
</dbReference>
<keyword evidence="7" id="KW-0732">Signal</keyword>
<feature type="transmembrane region" description="Helical" evidence="6">
    <location>
        <begin position="387"/>
        <end position="408"/>
    </location>
</feature>
<evidence type="ECO:0000256" key="6">
    <source>
        <dbReference type="SAM" id="Phobius"/>
    </source>
</evidence>
<dbReference type="PROSITE" id="PS50261">
    <property type="entry name" value="G_PROTEIN_RECEP_F2_4"/>
    <property type="match status" value="1"/>
</dbReference>
<dbReference type="InterPro" id="IPR017981">
    <property type="entry name" value="GPCR_2-like_7TM"/>
</dbReference>
<keyword evidence="4 6" id="KW-0472">Membrane</keyword>
<feature type="transmembrane region" description="Helical" evidence="6">
    <location>
        <begin position="302"/>
        <end position="326"/>
    </location>
</feature>
<feature type="transmembrane region" description="Helical" evidence="6">
    <location>
        <begin position="167"/>
        <end position="187"/>
    </location>
</feature>
<dbReference type="GO" id="GO:0008528">
    <property type="term" value="F:G protein-coupled peptide receptor activity"/>
    <property type="evidence" value="ECO:0007669"/>
    <property type="project" value="TreeGrafter"/>
</dbReference>
<evidence type="ECO:0000256" key="7">
    <source>
        <dbReference type="SAM" id="SignalP"/>
    </source>
</evidence>
<protein>
    <recommendedName>
        <fullName evidence="8">G-protein coupled receptors family 2 profile 2 domain-containing protein</fullName>
    </recommendedName>
</protein>
<feature type="chain" id="PRO_5035720550" description="G-protein coupled receptors family 2 profile 2 domain-containing protein" evidence="7">
    <location>
        <begin position="18"/>
        <end position="502"/>
    </location>
</feature>
<feature type="region of interest" description="Disordered" evidence="5">
    <location>
        <begin position="434"/>
        <end position="462"/>
    </location>
</feature>
<dbReference type="PANTHER" id="PTHR47154">
    <property type="entry name" value="G-PROTEIN COUPLED RECEPTOR MTH-RELATED"/>
    <property type="match status" value="1"/>
</dbReference>
<evidence type="ECO:0000259" key="8">
    <source>
        <dbReference type="PROSITE" id="PS50261"/>
    </source>
</evidence>
<dbReference type="GO" id="GO:0007166">
    <property type="term" value="P:cell surface receptor signaling pathway"/>
    <property type="evidence" value="ECO:0007669"/>
    <property type="project" value="InterPro"/>
</dbReference>
<evidence type="ECO:0000256" key="4">
    <source>
        <dbReference type="ARBA" id="ARBA00023136"/>
    </source>
</evidence>
<keyword evidence="10" id="KW-1185">Reference proteome</keyword>
<evidence type="ECO:0000313" key="9">
    <source>
        <dbReference type="EMBL" id="KAF6207243.1"/>
    </source>
</evidence>
<evidence type="ECO:0000256" key="1">
    <source>
        <dbReference type="ARBA" id="ARBA00004141"/>
    </source>
</evidence>
<evidence type="ECO:0000256" key="3">
    <source>
        <dbReference type="ARBA" id="ARBA00022989"/>
    </source>
</evidence>
<reference evidence="9" key="1">
    <citation type="journal article" date="2021" name="Mol. Ecol. Resour.">
        <title>Apolygus lucorum genome provides insights into omnivorousness and mesophyll feeding.</title>
        <authorList>
            <person name="Liu Y."/>
            <person name="Liu H."/>
            <person name="Wang H."/>
            <person name="Huang T."/>
            <person name="Liu B."/>
            <person name="Yang B."/>
            <person name="Yin L."/>
            <person name="Li B."/>
            <person name="Zhang Y."/>
            <person name="Zhang S."/>
            <person name="Jiang F."/>
            <person name="Zhang X."/>
            <person name="Ren Y."/>
            <person name="Wang B."/>
            <person name="Wang S."/>
            <person name="Lu Y."/>
            <person name="Wu K."/>
            <person name="Fan W."/>
            <person name="Wang G."/>
        </authorList>
    </citation>
    <scope>NUCLEOTIDE SEQUENCE</scope>
    <source>
        <strain evidence="9">12Hb</strain>
    </source>
</reference>
<comment type="subcellular location">
    <subcellularLocation>
        <location evidence="1">Membrane</location>
        <topology evidence="1">Multi-pass membrane protein</topology>
    </subcellularLocation>
</comment>
<evidence type="ECO:0000313" key="10">
    <source>
        <dbReference type="Proteomes" id="UP000466442"/>
    </source>
</evidence>
<feature type="transmembrane region" description="Helical" evidence="6">
    <location>
        <begin position="207"/>
        <end position="227"/>
    </location>
</feature>
<dbReference type="InterPro" id="IPR000832">
    <property type="entry name" value="GPCR_2_secretin-like"/>
</dbReference>
<dbReference type="SUPFAM" id="SSF81321">
    <property type="entry name" value="Family A G protein-coupled receptor-like"/>
    <property type="match status" value="1"/>
</dbReference>
<feature type="signal peptide" evidence="7">
    <location>
        <begin position="1"/>
        <end position="17"/>
    </location>
</feature>
<sequence>MSTWRLVFLNLFTSSFTSIVVPVYCKNGTSKLQRGCSEALALPNSVYERTWENDSVECSFEKPIAGTEYLTNTLQDMNVDSYGESGSSNGSDMVDLSHGDRKYCTDYLNGTLVNVTCSEEVLPGKGISSTFLQNPIISMVCWVTSIVLVVVTCALTLTERSVKKELYVPYLVSLSLAYAASFTSILGTRLENLKCWQCLLTGYSLQYFGLSAFFWMNAMSIHAYLIICRRSEQRMKMLTSCIRQKWKVFLVFSVYAWGMPLLISAATYSLQTRGIFENFNHFEPDIGTTSCFLRKRTTKWVYFYGPMAVLIVSNLILLELTTVRLIKTQICVARFRRGRTKTTRSLMPHEIWFFKQYLKLFTVTGITWGLGVTIWDLRDSTQPWLKTLSQVSEIVISMQGLFIFYIFVYQKKVLARKLCCLLFLPRPEDGTLTKRDTIEGSGRCSDGTEQYTGPASNSNPPTTIERRISNIFCGTVHSVIFYSAEEVVETSVDDTAMQHDGS</sequence>
<dbReference type="AlphaFoldDB" id="A0A8S9XE59"/>
<dbReference type="CDD" id="cd15039">
    <property type="entry name" value="7tmB3_Methuselah-like"/>
    <property type="match status" value="1"/>
</dbReference>
<dbReference type="Pfam" id="PF00002">
    <property type="entry name" value="7tm_2"/>
    <property type="match status" value="1"/>
</dbReference>
<dbReference type="OrthoDB" id="6134459at2759"/>
<dbReference type="PANTHER" id="PTHR47154:SF2">
    <property type="entry name" value="G-PROTEIN COUPLED RECEPTOR MTH-RELATED"/>
    <property type="match status" value="1"/>
</dbReference>
<gene>
    <name evidence="9" type="ORF">GE061_018484</name>
</gene>
<dbReference type="GO" id="GO:0005886">
    <property type="term" value="C:plasma membrane"/>
    <property type="evidence" value="ECO:0007669"/>
    <property type="project" value="TreeGrafter"/>
</dbReference>
<keyword evidence="2 6" id="KW-0812">Transmembrane</keyword>
<accession>A0A8S9XE59</accession>
<feature type="domain" description="G-protein coupled receptors family 2 profile 2" evidence="8">
    <location>
        <begin position="127"/>
        <end position="411"/>
    </location>
</feature>
<dbReference type="Proteomes" id="UP000466442">
    <property type="component" value="Unassembled WGS sequence"/>
</dbReference>
<feature type="transmembrane region" description="Helical" evidence="6">
    <location>
        <begin position="248"/>
        <end position="270"/>
    </location>
</feature>
<evidence type="ECO:0000256" key="2">
    <source>
        <dbReference type="ARBA" id="ARBA00022692"/>
    </source>
</evidence>